<dbReference type="ExpressionAtlas" id="A0A178VWB2">
    <property type="expression patterns" value="baseline and differential"/>
</dbReference>
<dbReference type="InterPro" id="IPR016024">
    <property type="entry name" value="ARM-type_fold"/>
</dbReference>
<evidence type="ECO:0000313" key="2">
    <source>
        <dbReference type="Proteomes" id="UP000078284"/>
    </source>
</evidence>
<dbReference type="KEGG" id="ath:AT2G39910"/>
<accession>A0A178VWB2</accession>
<sequence>MNFTKENCQFRKMLSTSSDLHGRLLRLSEPIAEILRRTQYTPQESSKVSTKDILLSLLPNTSSSRLANEESIKSLALACALLASSRSSTHELLSWIPENLSVMGESTFWEISRDCFSDFSSNSNAEKLVELVEDSEKIEMLPIVLPELKDGIEKSSLGKGSDAEDVSAAMARTPVGYAILAAHQLRWFVTQVKKPNLVKFCNLVVPCALTALDHWSPEVKGQGMITFVHLAKNVSSGDLGLYGDVVLDACCQNIASDDEIWIHVVELSVLLVTKIHPNNPRSPWYEKIMNEMLGHLERQPRNKERRITWLRFVEPLLNSLGLFLLAHFRRIFPLFFQWMHSDDAETVLLVLERLETVVRLTWIRHSPVFPRLVDELVSLYKESSMRKDRDDIRPLILRILMLLRQCKGLRFESAWSQYQEDPNLSTVSQHIWTSSS</sequence>
<dbReference type="InterPro" id="IPR011989">
    <property type="entry name" value="ARM-like"/>
</dbReference>
<dbReference type="SUPFAM" id="SSF48371">
    <property type="entry name" value="ARM repeat"/>
    <property type="match status" value="1"/>
</dbReference>
<dbReference type="PhylomeDB" id="A0A178VWB2"/>
<comment type="caution">
    <text evidence="1">The sequence shown here is derived from an EMBL/GenBank/DDBJ whole genome shotgun (WGS) entry which is preliminary data.</text>
</comment>
<dbReference type="SMR" id="A0A178VWB2"/>
<dbReference type="RefSeq" id="NP_565917.2">
    <property type="nucleotide sequence ID" value="NM_129549.4"/>
</dbReference>
<dbReference type="Proteomes" id="UP000078284">
    <property type="component" value="Chromosome 2"/>
</dbReference>
<evidence type="ECO:0000313" key="1">
    <source>
        <dbReference type="EMBL" id="OAP10660.1"/>
    </source>
</evidence>
<dbReference type="PANTHER" id="PTHR14873">
    <property type="entry name" value="OS06G0694100 PROTEIN"/>
    <property type="match status" value="1"/>
</dbReference>
<dbReference type="PANTHER" id="PTHR14873:SF1">
    <property type="entry name" value="OS06G0694100 PROTEIN"/>
    <property type="match status" value="1"/>
</dbReference>
<gene>
    <name evidence="1" type="ordered locus">AXX17_At2g36900</name>
</gene>
<name>A0A178VWB2_ARATH</name>
<evidence type="ECO:0008006" key="3">
    <source>
        <dbReference type="Google" id="ProtNLM"/>
    </source>
</evidence>
<organism evidence="1 2">
    <name type="scientific">Arabidopsis thaliana</name>
    <name type="common">Mouse-ear cress</name>
    <dbReference type="NCBI Taxonomy" id="3702"/>
    <lineage>
        <taxon>Eukaryota</taxon>
        <taxon>Viridiplantae</taxon>
        <taxon>Streptophyta</taxon>
        <taxon>Embryophyta</taxon>
        <taxon>Tracheophyta</taxon>
        <taxon>Spermatophyta</taxon>
        <taxon>Magnoliopsida</taxon>
        <taxon>eudicotyledons</taxon>
        <taxon>Gunneridae</taxon>
        <taxon>Pentapetalae</taxon>
        <taxon>rosids</taxon>
        <taxon>malvids</taxon>
        <taxon>Brassicales</taxon>
        <taxon>Brassicaceae</taxon>
        <taxon>Camelineae</taxon>
        <taxon>Arabidopsis</taxon>
    </lineage>
</organism>
<proteinExistence type="predicted"/>
<dbReference type="AlphaFoldDB" id="A0A178VWB2"/>
<dbReference type="Gene3D" id="1.25.10.10">
    <property type="entry name" value="Leucine-rich Repeat Variant"/>
    <property type="match status" value="1"/>
</dbReference>
<protein>
    <recommendedName>
        <fullName evidence="3">ARM repeat superfamily protein</fullName>
    </recommendedName>
</protein>
<dbReference type="EMBL" id="LUHQ01000002">
    <property type="protein sequence ID" value="OAP10660.1"/>
    <property type="molecule type" value="Genomic_DNA"/>
</dbReference>
<reference evidence="2" key="1">
    <citation type="journal article" date="2016" name="Proc. Natl. Acad. Sci. U.S.A.">
        <title>Chromosome-level assembly of Arabidopsis thaliana Ler reveals the extent of translocation and inversion polymorphisms.</title>
        <authorList>
            <person name="Zapata L."/>
            <person name="Ding J."/>
            <person name="Willing E.M."/>
            <person name="Hartwig B."/>
            <person name="Bezdan D."/>
            <person name="Jiao W.B."/>
            <person name="Patel V."/>
            <person name="Velikkakam James G."/>
            <person name="Koornneef M."/>
            <person name="Ossowski S."/>
            <person name="Schneeberger K."/>
        </authorList>
    </citation>
    <scope>NUCLEOTIDE SEQUENCE [LARGE SCALE GENOMIC DNA]</scope>
    <source>
        <strain evidence="2">cv. Landsberg erecta</strain>
    </source>
</reference>
<dbReference type="OMA" id="CFNELCT"/>